<feature type="chain" id="PRO_5039961392" description="Metalloendopeptidase" evidence="2">
    <location>
        <begin position="21"/>
        <end position="286"/>
    </location>
</feature>
<comment type="caution">
    <text evidence="1">Lacks conserved residue(s) required for the propagation of feature annotation.</text>
</comment>
<dbReference type="SUPFAM" id="SSF55486">
    <property type="entry name" value="Metalloproteases ('zincins'), catalytic domain"/>
    <property type="match status" value="1"/>
</dbReference>
<feature type="domain" description="Peptidase M12A" evidence="3">
    <location>
        <begin position="86"/>
        <end position="284"/>
    </location>
</feature>
<keyword evidence="1 2" id="KW-0862">Zinc</keyword>
<sequence>MIWLLLFLNLLLFQFEGFFAIIKVETEIGSFGGDRGQIDDEDHDYFADEMTIYDPNTEMMLDDMIITHQEFKRFFIEEDEIETKRNAITDENSYWPDKTVRYFMDREFYDVDKKIIREGIKMITDVSCIKFNELSKPPNDSGPYIHINSGNGCYSKVGADCKKCIMSLSITGCLRPGTVAHEFLHSLGFYHMQCSKGRDNFVDIIWSNMKNNAEKNFFELGTVSSLLNTTYDYDSILHYGPRFFSVNGAPTIIPKDGRYLSRIGQREFLSQGDIDRLNIRYKCYEN</sequence>
<keyword evidence="1 2" id="KW-0479">Metal-binding</keyword>
<dbReference type="InterPro" id="IPR024079">
    <property type="entry name" value="MetalloPept_cat_dom_sf"/>
</dbReference>
<dbReference type="Gene3D" id="3.40.390.10">
    <property type="entry name" value="Collagenase (Catalytic Domain)"/>
    <property type="match status" value="1"/>
</dbReference>
<dbReference type="GO" id="GO:0004222">
    <property type="term" value="F:metalloendopeptidase activity"/>
    <property type="evidence" value="ECO:0007669"/>
    <property type="project" value="UniProtKB-UniRule"/>
</dbReference>
<accession>A0A9J6BAB1</accession>
<dbReference type="GO" id="GO:0006508">
    <property type="term" value="P:proteolysis"/>
    <property type="evidence" value="ECO:0007669"/>
    <property type="project" value="UniProtKB-KW"/>
</dbReference>
<keyword evidence="5" id="KW-1185">Reference proteome</keyword>
<reference evidence="4" key="1">
    <citation type="submission" date="2021-03" db="EMBL/GenBank/DDBJ databases">
        <title>Chromosome level genome of the anhydrobiotic midge Polypedilum vanderplanki.</title>
        <authorList>
            <person name="Yoshida Y."/>
            <person name="Kikawada T."/>
            <person name="Gusev O."/>
        </authorList>
    </citation>
    <scope>NUCLEOTIDE SEQUENCE</scope>
    <source>
        <strain evidence="4">NIAS01</strain>
        <tissue evidence="4">Whole body or cell culture</tissue>
    </source>
</reference>
<feature type="active site" evidence="1">
    <location>
        <position position="182"/>
    </location>
</feature>
<feature type="binding site" evidence="1">
    <location>
        <position position="185"/>
    </location>
    <ligand>
        <name>Zn(2+)</name>
        <dbReference type="ChEBI" id="CHEBI:29105"/>
        <note>catalytic</note>
    </ligand>
</feature>
<feature type="disulfide bond" evidence="1">
    <location>
        <begin position="128"/>
        <end position="283"/>
    </location>
</feature>
<dbReference type="Proteomes" id="UP001107558">
    <property type="component" value="Chromosome 4"/>
</dbReference>
<feature type="signal peptide" evidence="2">
    <location>
        <begin position="1"/>
        <end position="20"/>
    </location>
</feature>
<evidence type="ECO:0000313" key="4">
    <source>
        <dbReference type="EMBL" id="KAG5666623.1"/>
    </source>
</evidence>
<keyword evidence="2" id="KW-0732">Signal</keyword>
<dbReference type="AlphaFoldDB" id="A0A9J6BAB1"/>
<evidence type="ECO:0000256" key="2">
    <source>
        <dbReference type="RuleBase" id="RU361183"/>
    </source>
</evidence>
<dbReference type="InterPro" id="IPR006026">
    <property type="entry name" value="Peptidase_Metallo"/>
</dbReference>
<dbReference type="PANTHER" id="PTHR10127">
    <property type="entry name" value="DISCOIDIN, CUB, EGF, LAMININ , AND ZINC METALLOPROTEASE DOMAIN CONTAINING"/>
    <property type="match status" value="1"/>
</dbReference>
<dbReference type="InterPro" id="IPR034035">
    <property type="entry name" value="Astacin-like_dom"/>
</dbReference>
<keyword evidence="1 2" id="KW-0378">Hydrolase</keyword>
<keyword evidence="1 2" id="KW-0645">Protease</keyword>
<dbReference type="InterPro" id="IPR001506">
    <property type="entry name" value="Peptidase_M12A"/>
</dbReference>
<dbReference type="SMART" id="SM00235">
    <property type="entry name" value="ZnMc"/>
    <property type="match status" value="1"/>
</dbReference>
<dbReference type="OrthoDB" id="291007at2759"/>
<organism evidence="4 5">
    <name type="scientific">Polypedilum vanderplanki</name>
    <name type="common">Sleeping chironomid midge</name>
    <dbReference type="NCBI Taxonomy" id="319348"/>
    <lineage>
        <taxon>Eukaryota</taxon>
        <taxon>Metazoa</taxon>
        <taxon>Ecdysozoa</taxon>
        <taxon>Arthropoda</taxon>
        <taxon>Hexapoda</taxon>
        <taxon>Insecta</taxon>
        <taxon>Pterygota</taxon>
        <taxon>Neoptera</taxon>
        <taxon>Endopterygota</taxon>
        <taxon>Diptera</taxon>
        <taxon>Nematocera</taxon>
        <taxon>Chironomoidea</taxon>
        <taxon>Chironomidae</taxon>
        <taxon>Chironominae</taxon>
        <taxon>Polypedilum</taxon>
        <taxon>Polypedilum</taxon>
    </lineage>
</organism>
<dbReference type="PRINTS" id="PR00480">
    <property type="entry name" value="ASTACIN"/>
</dbReference>
<comment type="cofactor">
    <cofactor evidence="1 2">
        <name>Zn(2+)</name>
        <dbReference type="ChEBI" id="CHEBI:29105"/>
    </cofactor>
    <text evidence="1 2">Binds 1 zinc ion per subunit.</text>
</comment>
<feature type="binding site" evidence="1">
    <location>
        <position position="191"/>
    </location>
    <ligand>
        <name>Zn(2+)</name>
        <dbReference type="ChEBI" id="CHEBI:29105"/>
        <note>catalytic</note>
    </ligand>
</feature>
<dbReference type="EMBL" id="JADBJN010000004">
    <property type="protein sequence ID" value="KAG5666623.1"/>
    <property type="molecule type" value="Genomic_DNA"/>
</dbReference>
<comment type="caution">
    <text evidence="4">The sequence shown here is derived from an EMBL/GenBank/DDBJ whole genome shotgun (WGS) entry which is preliminary data.</text>
</comment>
<gene>
    <name evidence="4" type="ORF">PVAND_014639</name>
</gene>
<protein>
    <recommendedName>
        <fullName evidence="2">Metalloendopeptidase</fullName>
        <ecNumber evidence="2">3.4.24.-</ecNumber>
    </recommendedName>
</protein>
<feature type="binding site" evidence="1">
    <location>
        <position position="181"/>
    </location>
    <ligand>
        <name>Zn(2+)</name>
        <dbReference type="ChEBI" id="CHEBI:29105"/>
        <note>catalytic</note>
    </ligand>
</feature>
<proteinExistence type="predicted"/>
<dbReference type="Pfam" id="PF01400">
    <property type="entry name" value="Astacin"/>
    <property type="match status" value="1"/>
</dbReference>
<keyword evidence="1 2" id="KW-0482">Metalloprotease</keyword>
<evidence type="ECO:0000256" key="1">
    <source>
        <dbReference type="PROSITE-ProRule" id="PRU01211"/>
    </source>
</evidence>
<evidence type="ECO:0000259" key="3">
    <source>
        <dbReference type="PROSITE" id="PS51864"/>
    </source>
</evidence>
<keyword evidence="1" id="KW-1015">Disulfide bond</keyword>
<dbReference type="GO" id="GO:0008270">
    <property type="term" value="F:zinc ion binding"/>
    <property type="evidence" value="ECO:0007669"/>
    <property type="project" value="UniProtKB-UniRule"/>
</dbReference>
<dbReference type="PANTHER" id="PTHR10127:SF814">
    <property type="entry name" value="MEPRIN A SUBUNIT BETA"/>
    <property type="match status" value="1"/>
</dbReference>
<dbReference type="CDD" id="cd04280">
    <property type="entry name" value="ZnMc_astacin_like"/>
    <property type="match status" value="1"/>
</dbReference>
<dbReference type="PROSITE" id="PS51864">
    <property type="entry name" value="ASTACIN"/>
    <property type="match status" value="1"/>
</dbReference>
<dbReference type="EC" id="3.4.24.-" evidence="2"/>
<evidence type="ECO:0000313" key="5">
    <source>
        <dbReference type="Proteomes" id="UP001107558"/>
    </source>
</evidence>
<name>A0A9J6BAB1_POLVA</name>